<accession>A0A9D2CTN5</accession>
<proteinExistence type="predicted"/>
<comment type="caution">
    <text evidence="2">The sequence shown here is derived from an EMBL/GenBank/DDBJ whole genome shotgun (WGS) entry which is preliminary data.</text>
</comment>
<reference evidence="2" key="2">
    <citation type="submission" date="2021-04" db="EMBL/GenBank/DDBJ databases">
        <authorList>
            <person name="Gilroy R."/>
        </authorList>
    </citation>
    <scope>NUCLEOTIDE SEQUENCE</scope>
    <source>
        <strain evidence="2">1345</strain>
    </source>
</reference>
<protein>
    <submittedName>
        <fullName evidence="2">Carbohydrate-binding family 9-like protein</fullName>
    </submittedName>
</protein>
<organism evidence="2 3">
    <name type="scientific">Candidatus Borkfalkia excrementigallinarum</name>
    <dbReference type="NCBI Taxonomy" id="2838506"/>
    <lineage>
        <taxon>Bacteria</taxon>
        <taxon>Bacillati</taxon>
        <taxon>Bacillota</taxon>
        <taxon>Clostridia</taxon>
        <taxon>Christensenellales</taxon>
        <taxon>Christensenellaceae</taxon>
        <taxon>Candidatus Borkfalkia</taxon>
    </lineage>
</organism>
<evidence type="ECO:0000313" key="3">
    <source>
        <dbReference type="Proteomes" id="UP000886750"/>
    </source>
</evidence>
<gene>
    <name evidence="2" type="ORF">H9729_07575</name>
</gene>
<evidence type="ECO:0000259" key="1">
    <source>
        <dbReference type="Pfam" id="PF16011"/>
    </source>
</evidence>
<dbReference type="SUPFAM" id="SSF49344">
    <property type="entry name" value="CBD9-like"/>
    <property type="match status" value="1"/>
</dbReference>
<dbReference type="GO" id="GO:0004553">
    <property type="term" value="F:hydrolase activity, hydrolyzing O-glycosyl compounds"/>
    <property type="evidence" value="ECO:0007669"/>
    <property type="project" value="InterPro"/>
</dbReference>
<dbReference type="AlphaFoldDB" id="A0A9D2CTN5"/>
<dbReference type="CDD" id="cd09620">
    <property type="entry name" value="CBM9_like_3"/>
    <property type="match status" value="1"/>
</dbReference>
<feature type="domain" description="Carbohydrate-binding" evidence="1">
    <location>
        <begin position="32"/>
        <end position="101"/>
    </location>
</feature>
<dbReference type="Gene3D" id="2.60.40.1190">
    <property type="match status" value="1"/>
</dbReference>
<dbReference type="Proteomes" id="UP000886750">
    <property type="component" value="Unassembled WGS sequence"/>
</dbReference>
<reference evidence="2" key="1">
    <citation type="journal article" date="2021" name="PeerJ">
        <title>Extensive microbial diversity within the chicken gut microbiome revealed by metagenomics and culture.</title>
        <authorList>
            <person name="Gilroy R."/>
            <person name="Ravi A."/>
            <person name="Getino M."/>
            <person name="Pursley I."/>
            <person name="Horton D.L."/>
            <person name="Alikhan N.F."/>
            <person name="Baker D."/>
            <person name="Gharbi K."/>
            <person name="Hall N."/>
            <person name="Watson M."/>
            <person name="Adriaenssens E.M."/>
            <person name="Foster-Nyarko E."/>
            <person name="Jarju S."/>
            <person name="Secka A."/>
            <person name="Antonio M."/>
            <person name="Oren A."/>
            <person name="Chaudhuri R.R."/>
            <person name="La Ragione R."/>
            <person name="Hildebrand F."/>
            <person name="Pallen M.J."/>
        </authorList>
    </citation>
    <scope>NUCLEOTIDE SEQUENCE</scope>
    <source>
        <strain evidence="2">1345</strain>
    </source>
</reference>
<dbReference type="GO" id="GO:0030246">
    <property type="term" value="F:carbohydrate binding"/>
    <property type="evidence" value="ECO:0007669"/>
    <property type="project" value="InterPro"/>
</dbReference>
<dbReference type="InterPro" id="IPR010502">
    <property type="entry name" value="Carb-bd_dom_fam9"/>
</dbReference>
<sequence>MSRIQENKKYYLFENLTGKEDHSCCFYYDLRKDGMIFHFDVEDEDIVSPFAKDNEDIWQGDAVEIFLSPNGDRLRYLEIEISPFGIRFCGKIFNHDGKTPLLEKIPPNFSAEAVISERGYTVTAELPYASLEGYEEDKMIFNAFRLDKKRDGTQLLYALNPTLCRSFHRPAFFI</sequence>
<dbReference type="GO" id="GO:0016052">
    <property type="term" value="P:carbohydrate catabolic process"/>
    <property type="evidence" value="ECO:0007669"/>
    <property type="project" value="InterPro"/>
</dbReference>
<dbReference type="EMBL" id="DXCQ01000069">
    <property type="protein sequence ID" value="HIY97533.1"/>
    <property type="molecule type" value="Genomic_DNA"/>
</dbReference>
<dbReference type="Pfam" id="PF16011">
    <property type="entry name" value="CBM9_2"/>
    <property type="match status" value="1"/>
</dbReference>
<name>A0A9D2CTN5_9FIRM</name>
<evidence type="ECO:0000313" key="2">
    <source>
        <dbReference type="EMBL" id="HIY97533.1"/>
    </source>
</evidence>